<dbReference type="InterPro" id="IPR011761">
    <property type="entry name" value="ATP-grasp"/>
</dbReference>
<evidence type="ECO:0000256" key="1">
    <source>
        <dbReference type="PROSITE-ProRule" id="PRU00409"/>
    </source>
</evidence>
<dbReference type="PANTHER" id="PTHR48095">
    <property type="entry name" value="PYRUVATE CARBOXYLASE SUBUNIT A"/>
    <property type="match status" value="1"/>
</dbReference>
<evidence type="ECO:0000313" key="3">
    <source>
        <dbReference type="EMBL" id="CAI6340802.1"/>
    </source>
</evidence>
<protein>
    <recommendedName>
        <fullName evidence="2">ATP-grasp domain-containing protein</fullName>
    </recommendedName>
</protein>
<gene>
    <name evidence="3" type="ORF">PDIGIT_LOCUS13987</name>
</gene>
<accession>A0A9W4UU64</accession>
<dbReference type="AlphaFoldDB" id="A0A9W4UU64"/>
<organism evidence="3 4">
    <name type="scientific">Periconia digitata</name>
    <dbReference type="NCBI Taxonomy" id="1303443"/>
    <lineage>
        <taxon>Eukaryota</taxon>
        <taxon>Fungi</taxon>
        <taxon>Dikarya</taxon>
        <taxon>Ascomycota</taxon>
        <taxon>Pezizomycotina</taxon>
        <taxon>Dothideomycetes</taxon>
        <taxon>Pleosporomycetidae</taxon>
        <taxon>Pleosporales</taxon>
        <taxon>Massarineae</taxon>
        <taxon>Periconiaceae</taxon>
        <taxon>Periconia</taxon>
    </lineage>
</organism>
<evidence type="ECO:0000313" key="4">
    <source>
        <dbReference type="Proteomes" id="UP001152607"/>
    </source>
</evidence>
<sequence>MGDKIQARALAKAYGIPTIPGTEKAIHELQDALSFAEKFSYPILIKASAGGGGRGMRVVRTPEALEENILSAREEATAAFGDGRVFLERHEP</sequence>
<keyword evidence="4" id="KW-1185">Reference proteome</keyword>
<dbReference type="SUPFAM" id="SSF56059">
    <property type="entry name" value="Glutathione synthetase ATP-binding domain-like"/>
    <property type="match status" value="1"/>
</dbReference>
<keyword evidence="1" id="KW-0067">ATP-binding</keyword>
<dbReference type="InterPro" id="IPR051602">
    <property type="entry name" value="ACC_Biotin_Carboxylase"/>
</dbReference>
<dbReference type="PROSITE" id="PS00866">
    <property type="entry name" value="CPSASE_1"/>
    <property type="match status" value="1"/>
</dbReference>
<keyword evidence="1" id="KW-0547">Nucleotide-binding</keyword>
<dbReference type="OrthoDB" id="14612at2759"/>
<proteinExistence type="predicted"/>
<dbReference type="Gene3D" id="3.30.470.20">
    <property type="entry name" value="ATP-grasp fold, B domain"/>
    <property type="match status" value="1"/>
</dbReference>
<dbReference type="InterPro" id="IPR005479">
    <property type="entry name" value="CPAse_ATP-bd"/>
</dbReference>
<evidence type="ECO:0000259" key="2">
    <source>
        <dbReference type="PROSITE" id="PS50975"/>
    </source>
</evidence>
<dbReference type="GO" id="GO:0046872">
    <property type="term" value="F:metal ion binding"/>
    <property type="evidence" value="ECO:0007669"/>
    <property type="project" value="InterPro"/>
</dbReference>
<name>A0A9W4UU64_9PLEO</name>
<reference evidence="3" key="1">
    <citation type="submission" date="2023-01" db="EMBL/GenBank/DDBJ databases">
        <authorList>
            <person name="Van Ghelder C."/>
            <person name="Rancurel C."/>
        </authorList>
    </citation>
    <scope>NUCLEOTIDE SEQUENCE</scope>
    <source>
        <strain evidence="3">CNCM I-4278</strain>
    </source>
</reference>
<dbReference type="FunFam" id="3.30.1490.20:FF:000018">
    <property type="entry name" value="Biotin carboxylase"/>
    <property type="match status" value="1"/>
</dbReference>
<dbReference type="EMBL" id="CAOQHR010000011">
    <property type="protein sequence ID" value="CAI6340802.1"/>
    <property type="molecule type" value="Genomic_DNA"/>
</dbReference>
<comment type="caution">
    <text evidence="3">The sequence shown here is derived from an EMBL/GenBank/DDBJ whole genome shotgun (WGS) entry which is preliminary data.</text>
</comment>
<feature type="domain" description="ATP-grasp" evidence="2">
    <location>
        <begin position="8"/>
        <end position="89"/>
    </location>
</feature>
<dbReference type="GO" id="GO:0005524">
    <property type="term" value="F:ATP binding"/>
    <property type="evidence" value="ECO:0007669"/>
    <property type="project" value="UniProtKB-UniRule"/>
</dbReference>
<dbReference type="PANTHER" id="PTHR48095:SF2">
    <property type="entry name" value="BIOTIN CARBOXYLASE, CHLOROPLASTIC"/>
    <property type="match status" value="1"/>
</dbReference>
<dbReference type="Proteomes" id="UP001152607">
    <property type="component" value="Unassembled WGS sequence"/>
</dbReference>
<dbReference type="PROSITE" id="PS50975">
    <property type="entry name" value="ATP_GRASP"/>
    <property type="match status" value="1"/>
</dbReference>
<dbReference type="Pfam" id="PF02786">
    <property type="entry name" value="CPSase_L_D2"/>
    <property type="match status" value="1"/>
</dbReference>